<proteinExistence type="inferred from homology"/>
<comment type="similarity">
    <text evidence="1 3">Belongs to the short-chain dehydrogenases/reductases (SDR) family.</text>
</comment>
<dbReference type="PANTHER" id="PTHR44196">
    <property type="entry name" value="DEHYDROGENASE/REDUCTASE SDR FAMILY MEMBER 7B"/>
    <property type="match status" value="1"/>
</dbReference>
<dbReference type="SMART" id="SM00822">
    <property type="entry name" value="PKS_KR"/>
    <property type="match status" value="1"/>
</dbReference>
<dbReference type="PANTHER" id="PTHR44196:SF1">
    <property type="entry name" value="DEHYDROGENASE_REDUCTASE SDR FAMILY MEMBER 7B"/>
    <property type="match status" value="1"/>
</dbReference>
<dbReference type="AlphaFoldDB" id="A0A7X1U4A3"/>
<dbReference type="GO" id="GO:0016020">
    <property type="term" value="C:membrane"/>
    <property type="evidence" value="ECO:0007669"/>
    <property type="project" value="TreeGrafter"/>
</dbReference>
<dbReference type="RefSeq" id="WP_152897417.1">
    <property type="nucleotide sequence ID" value="NZ_WHUV01000002.1"/>
</dbReference>
<name>A0A7X1U4A3_9PSED</name>
<dbReference type="PROSITE" id="PS00061">
    <property type="entry name" value="ADH_SHORT"/>
    <property type="match status" value="1"/>
</dbReference>
<dbReference type="InterPro" id="IPR036291">
    <property type="entry name" value="NAD(P)-bd_dom_sf"/>
</dbReference>
<dbReference type="InterPro" id="IPR057326">
    <property type="entry name" value="KR_dom"/>
</dbReference>
<dbReference type="PRINTS" id="PR00081">
    <property type="entry name" value="GDHRDH"/>
</dbReference>
<dbReference type="CDD" id="cd05233">
    <property type="entry name" value="SDR_c"/>
    <property type="match status" value="1"/>
</dbReference>
<dbReference type="EMBL" id="WHUV01000002">
    <property type="protein sequence ID" value="MQA53656.1"/>
    <property type="molecule type" value="Genomic_DNA"/>
</dbReference>
<evidence type="ECO:0000256" key="3">
    <source>
        <dbReference type="RuleBase" id="RU000363"/>
    </source>
</evidence>
<reference evidence="5 6" key="1">
    <citation type="submission" date="2019-10" db="EMBL/GenBank/DDBJ databases">
        <title>Pseudomonas dajingensis sp. nov., isolated from the profound head ulcers of farmed Murray cod (Maccullochella peelii peelii).</title>
        <authorList>
            <person name="Liu Y."/>
        </authorList>
    </citation>
    <scope>NUCLEOTIDE SEQUENCE [LARGE SCALE GENOMIC DNA]</scope>
    <source>
        <strain evidence="5 6">MC042</strain>
    </source>
</reference>
<protein>
    <submittedName>
        <fullName evidence="5">SDR family NAD(P)-dependent oxidoreductase</fullName>
    </submittedName>
</protein>
<sequence length="279" mass="29723">MTRYVLRDRVIAITGATGGLGRAAAIALRGKGAKLVLLDLDRDSLNALAIDLGGPGVAAGWVADARSLQSLEAALKDAAGHFGGIDVVIAGAGIGSPESLESMEPAAFDRVVDINLNGVWRTFRAALPYVKARQGYLLAISSMAAFVHSPLNAHYTASKAGVWALCDSIRLELKPQGVGVGSLHPTFFQTPMMEAVIDHPCSALVWNSHRGIWKFVALDQVVASLVDCIERRRDLVTVPSSNGMVAKTCGLLRRLIERIGFEPSKVAEAVRLTNTRKTS</sequence>
<evidence type="ECO:0000256" key="1">
    <source>
        <dbReference type="ARBA" id="ARBA00006484"/>
    </source>
</evidence>
<dbReference type="SUPFAM" id="SSF51735">
    <property type="entry name" value="NAD(P)-binding Rossmann-fold domains"/>
    <property type="match status" value="1"/>
</dbReference>
<dbReference type="Proteomes" id="UP000486534">
    <property type="component" value="Unassembled WGS sequence"/>
</dbReference>
<accession>A0A7X1U4A3</accession>
<evidence type="ECO:0000259" key="4">
    <source>
        <dbReference type="SMART" id="SM00822"/>
    </source>
</evidence>
<evidence type="ECO:0000313" key="6">
    <source>
        <dbReference type="Proteomes" id="UP000486534"/>
    </source>
</evidence>
<dbReference type="GO" id="GO:0016491">
    <property type="term" value="F:oxidoreductase activity"/>
    <property type="evidence" value="ECO:0007669"/>
    <property type="project" value="UniProtKB-KW"/>
</dbReference>
<evidence type="ECO:0000256" key="2">
    <source>
        <dbReference type="ARBA" id="ARBA00023002"/>
    </source>
</evidence>
<gene>
    <name evidence="5" type="ORF">GDH07_10065</name>
</gene>
<comment type="caution">
    <text evidence="5">The sequence shown here is derived from an EMBL/GenBank/DDBJ whole genome shotgun (WGS) entry which is preliminary data.</text>
</comment>
<dbReference type="PRINTS" id="PR00080">
    <property type="entry name" value="SDRFAMILY"/>
</dbReference>
<dbReference type="InterPro" id="IPR020904">
    <property type="entry name" value="Sc_DH/Rdtase_CS"/>
</dbReference>
<feature type="domain" description="Ketoreductase" evidence="4">
    <location>
        <begin position="9"/>
        <end position="186"/>
    </location>
</feature>
<dbReference type="InterPro" id="IPR002347">
    <property type="entry name" value="SDR_fam"/>
</dbReference>
<keyword evidence="2" id="KW-0560">Oxidoreductase</keyword>
<evidence type="ECO:0000313" key="5">
    <source>
        <dbReference type="EMBL" id="MQA53656.1"/>
    </source>
</evidence>
<dbReference type="Pfam" id="PF00106">
    <property type="entry name" value="adh_short"/>
    <property type="match status" value="1"/>
</dbReference>
<organism evidence="5 6">
    <name type="scientific">Pseudomonas piscis</name>
    <dbReference type="NCBI Taxonomy" id="2614538"/>
    <lineage>
        <taxon>Bacteria</taxon>
        <taxon>Pseudomonadati</taxon>
        <taxon>Pseudomonadota</taxon>
        <taxon>Gammaproteobacteria</taxon>
        <taxon>Pseudomonadales</taxon>
        <taxon>Pseudomonadaceae</taxon>
        <taxon>Pseudomonas</taxon>
    </lineage>
</organism>
<dbReference type="Gene3D" id="3.40.50.720">
    <property type="entry name" value="NAD(P)-binding Rossmann-like Domain"/>
    <property type="match status" value="1"/>
</dbReference>